<dbReference type="InterPro" id="IPR011990">
    <property type="entry name" value="TPR-like_helical_dom_sf"/>
</dbReference>
<dbReference type="STRING" id="146020.RMCB_0776"/>
<dbReference type="OrthoDB" id="136365at2"/>
<dbReference type="Pfam" id="PF25872">
    <property type="entry name" value="HTH_77"/>
    <property type="match status" value="1"/>
</dbReference>
<evidence type="ECO:0000256" key="2">
    <source>
        <dbReference type="ARBA" id="ARBA00022840"/>
    </source>
</evidence>
<dbReference type="InterPro" id="IPR017441">
    <property type="entry name" value="Protein_kinase_ATP_BS"/>
</dbReference>
<dbReference type="EMBL" id="BCSX01000007">
    <property type="protein sequence ID" value="GAS86680.1"/>
    <property type="molecule type" value="Genomic_DNA"/>
</dbReference>
<dbReference type="SUPFAM" id="SSF56112">
    <property type="entry name" value="Protein kinase-like (PK-like)"/>
    <property type="match status" value="1"/>
</dbReference>
<dbReference type="PANTHER" id="PTHR47691:SF3">
    <property type="entry name" value="HTH-TYPE TRANSCRIPTIONAL REGULATOR RV0890C-RELATED"/>
    <property type="match status" value="1"/>
</dbReference>
<dbReference type="PROSITE" id="PS00107">
    <property type="entry name" value="PROTEIN_KINASE_ATP"/>
    <property type="match status" value="1"/>
</dbReference>
<dbReference type="SMART" id="SM00220">
    <property type="entry name" value="S_TKc"/>
    <property type="match status" value="1"/>
</dbReference>
<comment type="caution">
    <text evidence="7">The sequence shown here is derived from an EMBL/GenBank/DDBJ whole genome shotgun (WGS) entry which is preliminary data.</text>
</comment>
<evidence type="ECO:0000313" key="8">
    <source>
        <dbReference type="Proteomes" id="UP000069620"/>
    </source>
</evidence>
<dbReference type="GO" id="GO:0043531">
    <property type="term" value="F:ADP binding"/>
    <property type="evidence" value="ECO:0007669"/>
    <property type="project" value="InterPro"/>
</dbReference>
<evidence type="ECO:0000256" key="1">
    <source>
        <dbReference type="ARBA" id="ARBA00022741"/>
    </source>
</evidence>
<dbReference type="GO" id="GO:0003677">
    <property type="term" value="F:DNA binding"/>
    <property type="evidence" value="ECO:0007669"/>
    <property type="project" value="InterPro"/>
</dbReference>
<dbReference type="CDD" id="cd14014">
    <property type="entry name" value="STKc_PknB_like"/>
    <property type="match status" value="1"/>
</dbReference>
<feature type="domain" description="HTH luxR-type" evidence="6">
    <location>
        <begin position="1015"/>
        <end position="1080"/>
    </location>
</feature>
<dbReference type="InterPro" id="IPR016032">
    <property type="entry name" value="Sig_transdc_resp-reg_C-effctor"/>
</dbReference>
<dbReference type="Pfam" id="PF00196">
    <property type="entry name" value="GerE"/>
    <property type="match status" value="1"/>
</dbReference>
<evidence type="ECO:0000259" key="5">
    <source>
        <dbReference type="PROSITE" id="PS50011"/>
    </source>
</evidence>
<dbReference type="Gene3D" id="3.30.200.20">
    <property type="entry name" value="Phosphorylase Kinase, domain 1"/>
    <property type="match status" value="1"/>
</dbReference>
<dbReference type="PRINTS" id="PR00038">
    <property type="entry name" value="HTHLUXR"/>
</dbReference>
<dbReference type="PROSITE" id="PS00108">
    <property type="entry name" value="PROTEIN_KINASE_ST"/>
    <property type="match status" value="1"/>
</dbReference>
<dbReference type="SUPFAM" id="SSF52540">
    <property type="entry name" value="P-loop containing nucleoside triphosphate hydrolases"/>
    <property type="match status" value="1"/>
</dbReference>
<dbReference type="InterPro" id="IPR058852">
    <property type="entry name" value="HTH_77"/>
</dbReference>
<dbReference type="InterPro" id="IPR008271">
    <property type="entry name" value="Ser/Thr_kinase_AS"/>
</dbReference>
<sequence length="1087" mass="118531">MADVDPFATQHDVSGSVTADLAAAGFEDAVEIGRGGFGVVYRCTQPSLDRTVAVKVLTADLDEENCARFYREQRAVGRMTGHPNIVYVLEVGTTDNGHPYLVMPYHPRDSLHSRIRGHGPLPLKDALRLGVKLAGALDTAHRLGIVHRDVKPGNVLLTDYGEPALTDFGIAHVAGGFETAGGIVTGSPAFAAPETILGHPPTPAADVYGLGATLFAALTGHAAYERRSGEQVVAQFMRITNEPVPNLREHGIPEDVSAIIEQAMSADPQRRPSAAELGQELREAQRRHGFAVDDMPVQSELGAAGQDTSWKAESPSGARPKGNLPAELTNFIGRRRAIAKIKRLLSTSRLVTLTGVGGAGKTRLSQRVAADLQRTFRDGVWFVELAELKDEALLAQTIASTLGLHNRSGRLPTPALVEYLSDRNLLLVLDNCEHLRDACAVITEAVLHGAAGVRILATSRQALGLTGEHIFQIPTMSMPDEARLPPEALGQYESVTLFVDRATAVQPDFALTEDNAETISRICQRLDGIPLAIELTAVRLRALSPTEILHRLEDRFRLLTGGSPRVLPRHQTLRASLEWSHALCSEQERLLWARLSVFSGGFSLSAAEAICSSDELDEWDVLGVLETLVDKSIVIAEQVDDHQRYRLLETIRQYGLERLRADGGEPAQRRRHRDYFADLVEQAHAQWLSPDQARRLSALQHEHGNIRAALEFCFTEPDEAAAGLQMASALWFFWIATGLTSEGRRWLERGLALDTQPSGTRARALWVAGYLSTLEENIVAARAMLEECAPLAAQLGDADAAAWAVQLDGMTKMSEGDLPAARRLLAEALDLHRATGSRLGILDTSFYLVGVTALLGDTEPAMQVCTDAVELCDSLGERWLKSYMLWDRALVAWLHGDAAGAADSARDSLRLAREFSEQWVIAFCLEILAWAAGDEPVPGRAARLLGAADRLWRRTGAPLFGMRHLVSVHEQQQERVQKALGRKAYDAEFGRGHQMHTDGAIRYALDEPAPAAAASPRPDSALTPRENEVAALIAEGKTNKEIAAKLLIARRTVEAHIEHILGKLGFISRTQIAVWVVEQRETGFGTP</sequence>
<feature type="binding site" evidence="3">
    <location>
        <position position="55"/>
    </location>
    <ligand>
        <name>ATP</name>
        <dbReference type="ChEBI" id="CHEBI:30616"/>
    </ligand>
</feature>
<keyword evidence="7" id="KW-0418">Kinase</keyword>
<keyword evidence="7" id="KW-0723">Serine/threonine-protein kinase</keyword>
<dbReference type="AlphaFoldDB" id="A0A100VVF0"/>
<dbReference type="Gene3D" id="3.40.50.300">
    <property type="entry name" value="P-loop containing nucleotide triphosphate hydrolases"/>
    <property type="match status" value="1"/>
</dbReference>
<protein>
    <submittedName>
        <fullName evidence="7">Serine/threonine protein kinase</fullName>
    </submittedName>
</protein>
<proteinExistence type="predicted"/>
<reference evidence="8" key="2">
    <citation type="submission" date="2016-02" db="EMBL/GenBank/DDBJ databases">
        <title>Draft genome sequence of five rapidly growing Mycobacterium species.</title>
        <authorList>
            <person name="Katahira K."/>
            <person name="Gotou Y."/>
            <person name="Iida K."/>
            <person name="Ogura Y."/>
            <person name="Hayashi T."/>
        </authorList>
    </citation>
    <scope>NUCLEOTIDE SEQUENCE [LARGE SCALE GENOMIC DNA]</scope>
    <source>
        <strain evidence="8">JCM15654</strain>
    </source>
</reference>
<dbReference type="Gene3D" id="1.25.40.10">
    <property type="entry name" value="Tetratricopeptide repeat domain"/>
    <property type="match status" value="1"/>
</dbReference>
<dbReference type="InterPro" id="IPR011009">
    <property type="entry name" value="Kinase-like_dom_sf"/>
</dbReference>
<dbReference type="PROSITE" id="PS00622">
    <property type="entry name" value="HTH_LUXR_1"/>
    <property type="match status" value="1"/>
</dbReference>
<dbReference type="SMART" id="SM00421">
    <property type="entry name" value="HTH_LUXR"/>
    <property type="match status" value="1"/>
</dbReference>
<evidence type="ECO:0000256" key="3">
    <source>
        <dbReference type="PROSITE-ProRule" id="PRU10141"/>
    </source>
</evidence>
<dbReference type="Proteomes" id="UP000069620">
    <property type="component" value="Unassembled WGS sequence"/>
</dbReference>
<evidence type="ECO:0000259" key="6">
    <source>
        <dbReference type="PROSITE" id="PS50043"/>
    </source>
</evidence>
<dbReference type="GO" id="GO:0004674">
    <property type="term" value="F:protein serine/threonine kinase activity"/>
    <property type="evidence" value="ECO:0007669"/>
    <property type="project" value="UniProtKB-KW"/>
</dbReference>
<dbReference type="Gene3D" id="1.10.10.10">
    <property type="entry name" value="Winged helix-like DNA-binding domain superfamily/Winged helix DNA-binding domain"/>
    <property type="match status" value="1"/>
</dbReference>
<dbReference type="InterPro" id="IPR036388">
    <property type="entry name" value="WH-like_DNA-bd_sf"/>
</dbReference>
<dbReference type="GO" id="GO:0005524">
    <property type="term" value="F:ATP binding"/>
    <property type="evidence" value="ECO:0007669"/>
    <property type="project" value="UniProtKB-UniRule"/>
</dbReference>
<dbReference type="Pfam" id="PF13401">
    <property type="entry name" value="AAA_22"/>
    <property type="match status" value="1"/>
</dbReference>
<dbReference type="PROSITE" id="PS50011">
    <property type="entry name" value="PROTEIN_KINASE_DOM"/>
    <property type="match status" value="1"/>
</dbReference>
<keyword evidence="1 3" id="KW-0547">Nucleotide-binding</keyword>
<dbReference type="GO" id="GO:0006355">
    <property type="term" value="P:regulation of DNA-templated transcription"/>
    <property type="evidence" value="ECO:0007669"/>
    <property type="project" value="InterPro"/>
</dbReference>
<dbReference type="InterPro" id="IPR000792">
    <property type="entry name" value="Tscrpt_reg_LuxR_C"/>
</dbReference>
<evidence type="ECO:0000256" key="4">
    <source>
        <dbReference type="SAM" id="MobiDB-lite"/>
    </source>
</evidence>
<dbReference type="Gene3D" id="1.10.510.10">
    <property type="entry name" value="Transferase(Phosphotransferase) domain 1"/>
    <property type="match status" value="1"/>
</dbReference>
<accession>A0A100VVF0</accession>
<reference evidence="8" key="1">
    <citation type="journal article" date="2016" name="Genome Announc.">
        <title>Draft Genome Sequences of Five Rapidly Growing Mycobacterium Species, M. thermoresistibile, M. fortuitum subsp. acetamidolyticum, M. canariasense, M. brisbanense, and M. novocastrense.</title>
        <authorList>
            <person name="Katahira K."/>
            <person name="Ogura Y."/>
            <person name="Gotoh Y."/>
            <person name="Hayashi T."/>
        </authorList>
    </citation>
    <scope>NUCLEOTIDE SEQUENCE [LARGE SCALE GENOMIC DNA]</scope>
    <source>
        <strain evidence="8">JCM15654</strain>
    </source>
</reference>
<gene>
    <name evidence="7" type="ORF">RMCB_0776</name>
</gene>
<feature type="region of interest" description="Disordered" evidence="4">
    <location>
        <begin position="302"/>
        <end position="325"/>
    </location>
</feature>
<dbReference type="CDD" id="cd06170">
    <property type="entry name" value="LuxR_C_like"/>
    <property type="match status" value="1"/>
</dbReference>
<dbReference type="RefSeq" id="WP_062827696.1">
    <property type="nucleotide sequence ID" value="NZ_BCSX01000007.1"/>
</dbReference>
<dbReference type="InterPro" id="IPR000719">
    <property type="entry name" value="Prot_kinase_dom"/>
</dbReference>
<keyword evidence="2 3" id="KW-0067">ATP-binding</keyword>
<dbReference type="SUPFAM" id="SSF48452">
    <property type="entry name" value="TPR-like"/>
    <property type="match status" value="1"/>
</dbReference>
<dbReference type="Pfam" id="PF00069">
    <property type="entry name" value="Pkinase"/>
    <property type="match status" value="1"/>
</dbReference>
<dbReference type="PANTHER" id="PTHR47691">
    <property type="entry name" value="REGULATOR-RELATED"/>
    <property type="match status" value="1"/>
</dbReference>
<dbReference type="PROSITE" id="PS50043">
    <property type="entry name" value="HTH_LUXR_2"/>
    <property type="match status" value="1"/>
</dbReference>
<dbReference type="PRINTS" id="PR00364">
    <property type="entry name" value="DISEASERSIST"/>
</dbReference>
<evidence type="ECO:0000313" key="7">
    <source>
        <dbReference type="EMBL" id="GAS86680.1"/>
    </source>
</evidence>
<name>A0A100VVF0_9MYCO</name>
<organism evidence="7 8">
    <name type="scientific">Mycolicibacterium brisbanense</name>
    <dbReference type="NCBI Taxonomy" id="146020"/>
    <lineage>
        <taxon>Bacteria</taxon>
        <taxon>Bacillati</taxon>
        <taxon>Actinomycetota</taxon>
        <taxon>Actinomycetes</taxon>
        <taxon>Mycobacteriales</taxon>
        <taxon>Mycobacteriaceae</taxon>
        <taxon>Mycolicibacterium</taxon>
    </lineage>
</organism>
<dbReference type="InterPro" id="IPR027417">
    <property type="entry name" value="P-loop_NTPase"/>
</dbReference>
<keyword evidence="8" id="KW-1185">Reference proteome</keyword>
<keyword evidence="7" id="KW-0808">Transferase</keyword>
<dbReference type="InterPro" id="IPR049945">
    <property type="entry name" value="AAA_22"/>
</dbReference>
<dbReference type="SUPFAM" id="SSF46894">
    <property type="entry name" value="C-terminal effector domain of the bipartite response regulators"/>
    <property type="match status" value="1"/>
</dbReference>
<feature type="domain" description="Protein kinase" evidence="5">
    <location>
        <begin position="26"/>
        <end position="291"/>
    </location>
</feature>